<feature type="region of interest" description="Disordered" evidence="5">
    <location>
        <begin position="262"/>
        <end position="289"/>
    </location>
</feature>
<evidence type="ECO:0000256" key="2">
    <source>
        <dbReference type="ARBA" id="ARBA00008332"/>
    </source>
</evidence>
<evidence type="ECO:0000313" key="6">
    <source>
        <dbReference type="EMBL" id="CAI9104648.1"/>
    </source>
</evidence>
<dbReference type="Proteomes" id="UP001161247">
    <property type="component" value="Chromosome 4"/>
</dbReference>
<evidence type="ECO:0000256" key="3">
    <source>
        <dbReference type="ARBA" id="ARBA00022490"/>
    </source>
</evidence>
<proteinExistence type="inferred from homology"/>
<evidence type="ECO:0000256" key="1">
    <source>
        <dbReference type="ARBA" id="ARBA00004496"/>
    </source>
</evidence>
<feature type="compositionally biased region" description="Polar residues" evidence="5">
    <location>
        <begin position="32"/>
        <end position="42"/>
    </location>
</feature>
<comment type="subcellular location">
    <subcellularLocation>
        <location evidence="1">Cytoplasm</location>
    </subcellularLocation>
</comment>
<keyword evidence="3" id="KW-0963">Cytoplasm</keyword>
<comment type="similarity">
    <text evidence="2">Belongs to the MLF family.</text>
</comment>
<protein>
    <submittedName>
        <fullName evidence="6">OLC1v1003364C1</fullName>
    </submittedName>
</protein>
<feature type="region of interest" description="Disordered" evidence="5">
    <location>
        <begin position="31"/>
        <end position="125"/>
    </location>
</feature>
<evidence type="ECO:0000256" key="5">
    <source>
        <dbReference type="SAM" id="MobiDB-lite"/>
    </source>
</evidence>
<name>A0AAV1DAJ2_OLDCO</name>
<dbReference type="PANTHER" id="PTHR13105">
    <property type="entry name" value="MYELOID LEUKEMIA FACTOR"/>
    <property type="match status" value="1"/>
</dbReference>
<feature type="compositionally biased region" description="Acidic residues" evidence="5">
    <location>
        <begin position="54"/>
        <end position="65"/>
    </location>
</feature>
<keyword evidence="7" id="KW-1185">Reference proteome</keyword>
<evidence type="ECO:0000313" key="7">
    <source>
        <dbReference type="Proteomes" id="UP001161247"/>
    </source>
</evidence>
<gene>
    <name evidence="6" type="ORF">OLC1_LOCUS13536</name>
</gene>
<dbReference type="AlphaFoldDB" id="A0AAV1DAJ2"/>
<keyword evidence="4" id="KW-0597">Phosphoprotein</keyword>
<dbReference type="EMBL" id="OX459121">
    <property type="protein sequence ID" value="CAI9104648.1"/>
    <property type="molecule type" value="Genomic_DNA"/>
</dbReference>
<dbReference type="InterPro" id="IPR019376">
    <property type="entry name" value="Myeloid_leukemia_factor"/>
</dbReference>
<feature type="compositionally biased region" description="Basic and acidic residues" evidence="5">
    <location>
        <begin position="84"/>
        <end position="94"/>
    </location>
</feature>
<dbReference type="Pfam" id="PF10248">
    <property type="entry name" value="Mlf1IP"/>
    <property type="match status" value="1"/>
</dbReference>
<accession>A0AAV1DAJ2</accession>
<sequence length="289" mass="31678">MDMPMSHIFGGKDPFDDPFFTRPIGGLFGSSMFESNAPSGVSSPIGKLKRPIIEELDSDEEEMGSDGEKRDRDEQTANQNPLVEHPEDQVHADNDTVGSKSSSKELANIPKSSHRSKLGGEATRTEGVSFQRVSYGGINGNYYTASTTRRTGKDGVVLEERREADSTTGQATHRLSKGIHDRGHSVMRKLNSDGKVDTIQTLHNLEEDELANFERSWKGNADKLVPGWDNGFNFPSTTGAAGSRLTPWSGWDVPFRNHFGRNAGFRSGPDAPAHPNEGRPKKVVTIPIE</sequence>
<evidence type="ECO:0000256" key="4">
    <source>
        <dbReference type="ARBA" id="ARBA00022553"/>
    </source>
</evidence>
<feature type="compositionally biased region" description="Polar residues" evidence="5">
    <location>
        <begin position="96"/>
        <end position="105"/>
    </location>
</feature>
<reference evidence="6" key="1">
    <citation type="submission" date="2023-03" db="EMBL/GenBank/DDBJ databases">
        <authorList>
            <person name="Julca I."/>
        </authorList>
    </citation>
    <scope>NUCLEOTIDE SEQUENCE</scope>
</reference>
<dbReference type="GO" id="GO:0005737">
    <property type="term" value="C:cytoplasm"/>
    <property type="evidence" value="ECO:0007669"/>
    <property type="project" value="UniProtKB-SubCell"/>
</dbReference>
<feature type="compositionally biased region" description="Basic and acidic residues" evidence="5">
    <location>
        <begin position="66"/>
        <end position="75"/>
    </location>
</feature>
<organism evidence="6 7">
    <name type="scientific">Oldenlandia corymbosa var. corymbosa</name>
    <dbReference type="NCBI Taxonomy" id="529605"/>
    <lineage>
        <taxon>Eukaryota</taxon>
        <taxon>Viridiplantae</taxon>
        <taxon>Streptophyta</taxon>
        <taxon>Embryophyta</taxon>
        <taxon>Tracheophyta</taxon>
        <taxon>Spermatophyta</taxon>
        <taxon>Magnoliopsida</taxon>
        <taxon>eudicotyledons</taxon>
        <taxon>Gunneridae</taxon>
        <taxon>Pentapetalae</taxon>
        <taxon>asterids</taxon>
        <taxon>lamiids</taxon>
        <taxon>Gentianales</taxon>
        <taxon>Rubiaceae</taxon>
        <taxon>Rubioideae</taxon>
        <taxon>Spermacoceae</taxon>
        <taxon>Hedyotis-Oldenlandia complex</taxon>
        <taxon>Oldenlandia</taxon>
    </lineage>
</organism>